<dbReference type="EMBL" id="NMQU01000161">
    <property type="protein sequence ID" value="OXM43064.1"/>
    <property type="molecule type" value="Genomic_DNA"/>
</dbReference>
<evidence type="ECO:0000313" key="2">
    <source>
        <dbReference type="EMBL" id="OXM43064.1"/>
    </source>
</evidence>
<accession>A0A229R9F9</accession>
<comment type="caution">
    <text evidence="2">The sequence shown here is derived from an EMBL/GenBank/DDBJ whole genome shotgun (WGS) entry which is preliminary data.</text>
</comment>
<name>A0A229R9F9_AMYAL</name>
<dbReference type="OrthoDB" id="9971686at2"/>
<dbReference type="Proteomes" id="UP000215563">
    <property type="component" value="Unassembled WGS sequence"/>
</dbReference>
<dbReference type="AlphaFoldDB" id="A0A229R9F9"/>
<keyword evidence="3" id="KW-1185">Reference proteome</keyword>
<organism evidence="2 3">
    <name type="scientific">Amycolatopsis alba DSM 44262</name>
    <dbReference type="NCBI Taxonomy" id="1125972"/>
    <lineage>
        <taxon>Bacteria</taxon>
        <taxon>Bacillati</taxon>
        <taxon>Actinomycetota</taxon>
        <taxon>Actinomycetes</taxon>
        <taxon>Pseudonocardiales</taxon>
        <taxon>Pseudonocardiaceae</taxon>
        <taxon>Amycolatopsis</taxon>
    </lineage>
</organism>
<protein>
    <submittedName>
        <fullName evidence="2">Uncharacterized protein</fullName>
    </submittedName>
</protein>
<evidence type="ECO:0000256" key="1">
    <source>
        <dbReference type="SAM" id="MobiDB-lite"/>
    </source>
</evidence>
<evidence type="ECO:0000313" key="3">
    <source>
        <dbReference type="Proteomes" id="UP000215563"/>
    </source>
</evidence>
<sequence length="105" mass="11801">MNDNTAEPTAPAPPREVPVLVSRSSRVGHSEDPINTVTRHLPSPDTPYQCQVCRDSREWPCGPSDTALHQLENAGLRRSDFVPDYLHDRLPRPATRPPSWPRETP</sequence>
<reference evidence="2 3" key="1">
    <citation type="submission" date="2017-07" db="EMBL/GenBank/DDBJ databases">
        <title>Amycolatopsis alba DSM 44262 Genome sequencing and assembly.</title>
        <authorList>
            <person name="Kaur N."/>
            <person name="Mayilraj S."/>
        </authorList>
    </citation>
    <scope>NUCLEOTIDE SEQUENCE [LARGE SCALE GENOMIC DNA]</scope>
    <source>
        <strain evidence="2 3">DSM 44262</strain>
    </source>
</reference>
<feature type="region of interest" description="Disordered" evidence="1">
    <location>
        <begin position="1"/>
        <end position="45"/>
    </location>
</feature>
<dbReference type="RefSeq" id="WP_020634889.1">
    <property type="nucleotide sequence ID" value="NZ_KB913032.1"/>
</dbReference>
<proteinExistence type="predicted"/>
<gene>
    <name evidence="2" type="ORF">CFP75_40185</name>
</gene>
<feature type="compositionally biased region" description="Polar residues" evidence="1">
    <location>
        <begin position="22"/>
        <end position="38"/>
    </location>
</feature>